<evidence type="ECO:0000313" key="1">
    <source>
        <dbReference type="EMBL" id="KAH7677798.1"/>
    </source>
</evidence>
<organism evidence="1 2">
    <name type="scientific">Dioscorea alata</name>
    <name type="common">Purple yam</name>
    <dbReference type="NCBI Taxonomy" id="55571"/>
    <lineage>
        <taxon>Eukaryota</taxon>
        <taxon>Viridiplantae</taxon>
        <taxon>Streptophyta</taxon>
        <taxon>Embryophyta</taxon>
        <taxon>Tracheophyta</taxon>
        <taxon>Spermatophyta</taxon>
        <taxon>Magnoliopsida</taxon>
        <taxon>Liliopsida</taxon>
        <taxon>Dioscoreales</taxon>
        <taxon>Dioscoreaceae</taxon>
        <taxon>Dioscorea</taxon>
    </lineage>
</organism>
<protein>
    <submittedName>
        <fullName evidence="1">Sister chromatid cohesion complex Cohesin subunit PDS5 protein</fullName>
    </submittedName>
</protein>
<comment type="caution">
    <text evidence="1">The sequence shown here is derived from an EMBL/GenBank/DDBJ whole genome shotgun (WGS) entry which is preliminary data.</text>
</comment>
<keyword evidence="2" id="KW-1185">Reference proteome</keyword>
<reference evidence="2" key="1">
    <citation type="journal article" date="2022" name="Nat. Commun.">
        <title>Chromosome evolution and the genetic basis of agronomically important traits in greater yam.</title>
        <authorList>
            <person name="Bredeson J.V."/>
            <person name="Lyons J.B."/>
            <person name="Oniyinde I.O."/>
            <person name="Okereke N.R."/>
            <person name="Kolade O."/>
            <person name="Nnabue I."/>
            <person name="Nwadili C.O."/>
            <person name="Hribova E."/>
            <person name="Parker M."/>
            <person name="Nwogha J."/>
            <person name="Shu S."/>
            <person name="Carlson J."/>
            <person name="Kariba R."/>
            <person name="Muthemba S."/>
            <person name="Knop K."/>
            <person name="Barton G.J."/>
            <person name="Sherwood A.V."/>
            <person name="Lopez-Montes A."/>
            <person name="Asiedu R."/>
            <person name="Jamnadass R."/>
            <person name="Muchugi A."/>
            <person name="Goodstein D."/>
            <person name="Egesi C.N."/>
            <person name="Featherston J."/>
            <person name="Asfaw A."/>
            <person name="Simpson G.G."/>
            <person name="Dolezel J."/>
            <person name="Hendre P.S."/>
            <person name="Van Deynze A."/>
            <person name="Kumar P.L."/>
            <person name="Obidiegwu J.E."/>
            <person name="Bhattacharjee R."/>
            <person name="Rokhsar D.S."/>
        </authorList>
    </citation>
    <scope>NUCLEOTIDE SEQUENCE [LARGE SCALE GENOMIC DNA]</scope>
    <source>
        <strain evidence="2">cv. TDa95/00328</strain>
    </source>
</reference>
<accession>A0ACB7VU08</accession>
<gene>
    <name evidence="1" type="ORF">IHE45_07G107200</name>
</gene>
<dbReference type="EMBL" id="CM037017">
    <property type="protein sequence ID" value="KAH7677798.1"/>
    <property type="molecule type" value="Genomic_DNA"/>
</dbReference>
<sequence length="582" mass="65542">MIIKSKHRSAILERKTRAGIFQSLGSVKFGLMASPGNLLEMKLMEVGLLLLRPPSTVEELLSLLDRTETLLSVVEQSPSSTMTTSLFPTVIALVSKELFRHQDEDIKLGVASCISEITRITSPEIPYDYDLMKEAFQRIVEAFEKLDDMTSRSYPRRVSILETVAKVRSSVVMLDLECDALILEMFRHFLRTIGSNNSENVFFLMENIMTLVLEECEDIPSELLSCLLTAVKKDSKDILPTMRRLAEKVIANCGAKLKPYLVDMLNSTGVPLSDYFDIVASIYQGKSDDFDQDGLETSNEYLNFGKENNKDLNETLVGSKIKVWWPEDKLFYHGVVEAFEPATKRHKVVYLDGDVEILLLKNEQYELIEEGQDEFTRSPNGPSKGWRGKKAKCSESVPRAAKKDTSLKRWENSWSGVKGFNRKNGSYIRKLRGKPKVTYPHVIGLCASSSQSNAKPANKIPETNSRACNHSAEEHWDRSMNEHSEIGSKSTNVKSKANINSDDETLATAMKLKNADRDIRKTSRKHERPMTYSSGKFNMNGGFSTKIKSSVQQSKFPAAETSQDDDFFAAASAKKRLRDGYN</sequence>
<evidence type="ECO:0000313" key="2">
    <source>
        <dbReference type="Proteomes" id="UP000827976"/>
    </source>
</evidence>
<proteinExistence type="predicted"/>
<name>A0ACB7VU08_DIOAL</name>
<dbReference type="Proteomes" id="UP000827976">
    <property type="component" value="Chromosome 7"/>
</dbReference>